<feature type="compositionally biased region" description="Low complexity" evidence="1">
    <location>
        <begin position="58"/>
        <end position="67"/>
    </location>
</feature>
<dbReference type="AlphaFoldDB" id="A0A6J4SV43"/>
<evidence type="ECO:0000256" key="1">
    <source>
        <dbReference type="SAM" id="MobiDB-lite"/>
    </source>
</evidence>
<protein>
    <submittedName>
        <fullName evidence="2">Uncharacterized protein</fullName>
    </submittedName>
</protein>
<feature type="compositionally biased region" description="Basic and acidic residues" evidence="1">
    <location>
        <begin position="1"/>
        <end position="15"/>
    </location>
</feature>
<feature type="region of interest" description="Disordered" evidence="1">
    <location>
        <begin position="1"/>
        <end position="67"/>
    </location>
</feature>
<evidence type="ECO:0000313" key="2">
    <source>
        <dbReference type="EMBL" id="CAA9506009.1"/>
    </source>
</evidence>
<organism evidence="2">
    <name type="scientific">uncultured Sphingomonadaceae bacterium</name>
    <dbReference type="NCBI Taxonomy" id="169976"/>
    <lineage>
        <taxon>Bacteria</taxon>
        <taxon>Pseudomonadati</taxon>
        <taxon>Pseudomonadota</taxon>
        <taxon>Alphaproteobacteria</taxon>
        <taxon>Sphingomonadales</taxon>
        <taxon>Sphingomonadaceae</taxon>
        <taxon>environmental samples</taxon>
    </lineage>
</organism>
<name>A0A6J4SV43_9SPHN</name>
<gene>
    <name evidence="2" type="ORF">AVDCRST_MAG91-1335</name>
</gene>
<sequence length="67" mass="7726">DRVQEGRQGEVEVARRRGAWRGRAQADRADRHQGPPCRRVQGQSGVSREDRKRRRSRAQAGRPHQSL</sequence>
<dbReference type="EMBL" id="CADCVX010000267">
    <property type="protein sequence ID" value="CAA9506009.1"/>
    <property type="molecule type" value="Genomic_DNA"/>
</dbReference>
<feature type="non-terminal residue" evidence="2">
    <location>
        <position position="1"/>
    </location>
</feature>
<feature type="non-terminal residue" evidence="2">
    <location>
        <position position="67"/>
    </location>
</feature>
<proteinExistence type="predicted"/>
<reference evidence="2" key="1">
    <citation type="submission" date="2020-02" db="EMBL/GenBank/DDBJ databases">
        <authorList>
            <person name="Meier V. D."/>
        </authorList>
    </citation>
    <scope>NUCLEOTIDE SEQUENCE</scope>
    <source>
        <strain evidence="2">AVDCRST_MAG91</strain>
    </source>
</reference>
<feature type="compositionally biased region" description="Basic and acidic residues" evidence="1">
    <location>
        <begin position="24"/>
        <end position="33"/>
    </location>
</feature>
<accession>A0A6J4SV43</accession>